<dbReference type="Proteomes" id="UP000061569">
    <property type="component" value="Chromosome"/>
</dbReference>
<name>A0A0S2DCI6_LYSEN</name>
<evidence type="ECO:0000313" key="3">
    <source>
        <dbReference type="Proteomes" id="UP000061569"/>
    </source>
</evidence>
<dbReference type="STRING" id="69.GLE_0860"/>
<dbReference type="PATRIC" id="fig|69.6.peg.849"/>
<reference evidence="2 3" key="1">
    <citation type="submission" date="2015-11" db="EMBL/GenBank/DDBJ databases">
        <title>Genome sequences of Lysobacter enzymogenes strain C3 and Lysobacter antibioticus ATCC 29479.</title>
        <authorList>
            <person name="Kobayashi D.Y."/>
        </authorList>
    </citation>
    <scope>NUCLEOTIDE SEQUENCE [LARGE SCALE GENOMIC DNA]</scope>
    <source>
        <strain evidence="2 3">C3</strain>
    </source>
</reference>
<proteinExistence type="predicted"/>
<dbReference type="AlphaFoldDB" id="A0A0S2DCI6"/>
<dbReference type="KEGG" id="lez:GLE_0860"/>
<organism evidence="2 3">
    <name type="scientific">Lysobacter enzymogenes</name>
    <dbReference type="NCBI Taxonomy" id="69"/>
    <lineage>
        <taxon>Bacteria</taxon>
        <taxon>Pseudomonadati</taxon>
        <taxon>Pseudomonadota</taxon>
        <taxon>Gammaproteobacteria</taxon>
        <taxon>Lysobacterales</taxon>
        <taxon>Lysobacteraceae</taxon>
        <taxon>Lysobacter</taxon>
    </lineage>
</organism>
<evidence type="ECO:0000313" key="2">
    <source>
        <dbReference type="EMBL" id="ALN56218.1"/>
    </source>
</evidence>
<feature type="region of interest" description="Disordered" evidence="1">
    <location>
        <begin position="1"/>
        <end position="20"/>
    </location>
</feature>
<evidence type="ECO:0000256" key="1">
    <source>
        <dbReference type="SAM" id="MobiDB-lite"/>
    </source>
</evidence>
<gene>
    <name evidence="2" type="ORF">GLE_0860</name>
</gene>
<protein>
    <submittedName>
        <fullName evidence="2">Uncharacterized protein</fullName>
    </submittedName>
</protein>
<dbReference type="EMBL" id="CP013140">
    <property type="protein sequence ID" value="ALN56218.1"/>
    <property type="molecule type" value="Genomic_DNA"/>
</dbReference>
<sequence length="98" mass="10098">MRGVRGVRSGGGGTGCGYAPRRGVRCDRAATRSNPTCRHSGESRNPCCLAVAVACARPRARCSRLAAPEGVRMDAHARHGAGCPLWRGPAPLSSPSGS</sequence>
<accession>A0A0S2DCI6</accession>